<evidence type="ECO:0000256" key="4">
    <source>
        <dbReference type="ARBA" id="ARBA00022833"/>
    </source>
</evidence>
<dbReference type="OrthoDB" id="10069167at2759"/>
<dbReference type="CDD" id="cd09418">
    <property type="entry name" value="LIM2_Prickle"/>
    <property type="match status" value="1"/>
</dbReference>
<evidence type="ECO:0000256" key="1">
    <source>
        <dbReference type="ARBA" id="ARBA00008268"/>
    </source>
</evidence>
<keyword evidence="4 6" id="KW-0862">Zinc</keyword>
<dbReference type="PANTHER" id="PTHR24211">
    <property type="entry name" value="LIM DOMAIN-CONTAINING PROTEIN"/>
    <property type="match status" value="1"/>
</dbReference>
<feature type="domain" description="LIM zinc-binding" evidence="8">
    <location>
        <begin position="228"/>
        <end position="288"/>
    </location>
</feature>
<evidence type="ECO:0000256" key="2">
    <source>
        <dbReference type="ARBA" id="ARBA00022723"/>
    </source>
</evidence>
<evidence type="ECO:0000256" key="7">
    <source>
        <dbReference type="SAM" id="MobiDB-lite"/>
    </source>
</evidence>
<organism evidence="12">
    <name type="scientific">Soboliphyme baturini</name>
    <dbReference type="NCBI Taxonomy" id="241478"/>
    <lineage>
        <taxon>Eukaryota</taxon>
        <taxon>Metazoa</taxon>
        <taxon>Ecdysozoa</taxon>
        <taxon>Nematoda</taxon>
        <taxon>Enoplea</taxon>
        <taxon>Dorylaimia</taxon>
        <taxon>Dioctophymatida</taxon>
        <taxon>Dioctophymatoidea</taxon>
        <taxon>Soboliphymatidae</taxon>
        <taxon>Soboliphyme</taxon>
    </lineage>
</organism>
<dbReference type="WBParaSite" id="SBAD_0000239501-mRNA-1">
    <property type="protein sequence ID" value="SBAD_0000239501-mRNA-1"/>
    <property type="gene ID" value="SBAD_0000239501"/>
</dbReference>
<protein>
    <submittedName>
        <fullName evidence="12">Prickle-like protein 1</fullName>
    </submittedName>
</protein>
<dbReference type="CDD" id="cd09827">
    <property type="entry name" value="PET_Prickle"/>
    <property type="match status" value="1"/>
</dbReference>
<evidence type="ECO:0000256" key="5">
    <source>
        <dbReference type="ARBA" id="ARBA00023038"/>
    </source>
</evidence>
<dbReference type="PROSITE" id="PS51303">
    <property type="entry name" value="PET"/>
    <property type="match status" value="1"/>
</dbReference>
<dbReference type="PROSITE" id="PS50023">
    <property type="entry name" value="LIM_DOMAIN_2"/>
    <property type="match status" value="2"/>
</dbReference>
<evidence type="ECO:0000259" key="9">
    <source>
        <dbReference type="PROSITE" id="PS51303"/>
    </source>
</evidence>
<dbReference type="SUPFAM" id="SSF57716">
    <property type="entry name" value="Glucocorticoid receptor-like (DNA-binding domain)"/>
    <property type="match status" value="2"/>
</dbReference>
<dbReference type="SMART" id="SM00132">
    <property type="entry name" value="LIM"/>
    <property type="match status" value="3"/>
</dbReference>
<gene>
    <name evidence="10" type="ORF">SBAD_LOCUS2289</name>
</gene>
<evidence type="ECO:0000313" key="10">
    <source>
        <dbReference type="EMBL" id="VDO97137.1"/>
    </source>
</evidence>
<feature type="region of interest" description="Disordered" evidence="7">
    <location>
        <begin position="1"/>
        <end position="20"/>
    </location>
</feature>
<dbReference type="FunFam" id="2.10.110.10:FF:000035">
    <property type="entry name" value="prickle-like protein 2 isoform X1"/>
    <property type="match status" value="1"/>
</dbReference>
<evidence type="ECO:0000313" key="12">
    <source>
        <dbReference type="WBParaSite" id="SBAD_0000239501-mRNA-1"/>
    </source>
</evidence>
<dbReference type="Pfam" id="PF06297">
    <property type="entry name" value="PET"/>
    <property type="match status" value="1"/>
</dbReference>
<keyword evidence="3" id="KW-0677">Repeat</keyword>
<dbReference type="InterPro" id="IPR033723">
    <property type="entry name" value="PET_prickle"/>
</dbReference>
<feature type="domain" description="PET" evidence="9">
    <location>
        <begin position="54"/>
        <end position="161"/>
    </location>
</feature>
<feature type="domain" description="LIM zinc-binding" evidence="8">
    <location>
        <begin position="163"/>
        <end position="227"/>
    </location>
</feature>
<reference evidence="10 11" key="2">
    <citation type="submission" date="2018-11" db="EMBL/GenBank/DDBJ databases">
        <authorList>
            <consortium name="Pathogen Informatics"/>
        </authorList>
    </citation>
    <scope>NUCLEOTIDE SEQUENCE [LARGE SCALE GENOMIC DNA]</scope>
</reference>
<keyword evidence="2 6" id="KW-0479">Metal-binding</keyword>
<reference evidence="12" key="1">
    <citation type="submission" date="2016-06" db="UniProtKB">
        <authorList>
            <consortium name="WormBaseParasite"/>
        </authorList>
    </citation>
    <scope>IDENTIFICATION</scope>
</reference>
<keyword evidence="5 6" id="KW-0440">LIM domain</keyword>
<sequence>MSGTLSSDAGSSRPDPQRNTVVENCTLSSLEGGGSSTRERINISPSTYKLLTAADIYRQSTSDDDSGCALEEYAWVPSGLRPDMVQRYFSRLPEDKVPYLKSSGEKWRIRQLLLQLPPQDSETRYCRDLSCREEKELKAFVQMRKKEALGRGVVQVIHRLKNTVCSECNETLNVGDLAVFAERVGEHAAWHPYCFICHSCHELLIDLIYFYKDGYVYCGRHHAELFKPRCAACDEIIFADECIEAEGRFWHLRHFACFECDKCLGGTRYVMKDHHPYCLECFETTLALPCTTCSQPIAIEDLRMTCGDRQWHAKQECFTCGVCSKPLLGKSFVSRAEGVFCNDKCYLSYSDCAKTGVKGCNPVSNGGVRDITITCLK</sequence>
<dbReference type="InterPro" id="IPR033726">
    <property type="entry name" value="LIM2_prickle"/>
</dbReference>
<dbReference type="InterPro" id="IPR047120">
    <property type="entry name" value="Pk/Esn/Tes"/>
</dbReference>
<evidence type="ECO:0000259" key="8">
    <source>
        <dbReference type="PROSITE" id="PS50023"/>
    </source>
</evidence>
<evidence type="ECO:0000256" key="6">
    <source>
        <dbReference type="PROSITE-ProRule" id="PRU00125"/>
    </source>
</evidence>
<dbReference type="Pfam" id="PF00412">
    <property type="entry name" value="LIM"/>
    <property type="match status" value="3"/>
</dbReference>
<proteinExistence type="inferred from homology"/>
<evidence type="ECO:0000256" key="3">
    <source>
        <dbReference type="ARBA" id="ARBA00022737"/>
    </source>
</evidence>
<dbReference type="Gene3D" id="2.10.110.10">
    <property type="entry name" value="Cysteine Rich Protein"/>
    <property type="match status" value="3"/>
</dbReference>
<evidence type="ECO:0000313" key="11">
    <source>
        <dbReference type="Proteomes" id="UP000270296"/>
    </source>
</evidence>
<keyword evidence="11" id="KW-1185">Reference proteome</keyword>
<comment type="similarity">
    <text evidence="1">Belongs to the prickle / espinas / testin family.</text>
</comment>
<accession>A0A183IF95</accession>
<dbReference type="CDD" id="cd09340">
    <property type="entry name" value="LIM1_Testin_like"/>
    <property type="match status" value="1"/>
</dbReference>
<dbReference type="PANTHER" id="PTHR24211:SF20">
    <property type="entry name" value="PROTEIN ESPINAS-RELATED"/>
    <property type="match status" value="1"/>
</dbReference>
<name>A0A183IF95_9BILA</name>
<feature type="compositionally biased region" description="Polar residues" evidence="7">
    <location>
        <begin position="1"/>
        <end position="10"/>
    </location>
</feature>
<dbReference type="AlphaFoldDB" id="A0A183IF95"/>
<dbReference type="InterPro" id="IPR001781">
    <property type="entry name" value="Znf_LIM"/>
</dbReference>
<dbReference type="GO" id="GO:0008270">
    <property type="term" value="F:zinc ion binding"/>
    <property type="evidence" value="ECO:0007669"/>
    <property type="project" value="InterPro"/>
</dbReference>
<dbReference type="Proteomes" id="UP000270296">
    <property type="component" value="Unassembled WGS sequence"/>
</dbReference>
<dbReference type="PROSITE" id="PS00478">
    <property type="entry name" value="LIM_DOMAIN_1"/>
    <property type="match status" value="1"/>
</dbReference>
<dbReference type="FunFam" id="2.10.110.10:FF:000005">
    <property type="entry name" value="Testin isoform 1"/>
    <property type="match status" value="1"/>
</dbReference>
<dbReference type="EMBL" id="UZAM01007161">
    <property type="protein sequence ID" value="VDO97137.1"/>
    <property type="molecule type" value="Genomic_DNA"/>
</dbReference>
<dbReference type="InterPro" id="IPR010442">
    <property type="entry name" value="PET_domain"/>
</dbReference>